<evidence type="ECO:0000313" key="3">
    <source>
        <dbReference type="Proteomes" id="UP000800200"/>
    </source>
</evidence>
<dbReference type="PANTHER" id="PTHR45673">
    <property type="entry name" value="SERINE/THREONINE-PROTEIN PHOSPHATASE 2B CATALYTIC SUBUNIT 1-RELATED"/>
    <property type="match status" value="1"/>
</dbReference>
<dbReference type="SUPFAM" id="SSF56300">
    <property type="entry name" value="Metallo-dependent phosphatases"/>
    <property type="match status" value="1"/>
</dbReference>
<reference evidence="2" key="1">
    <citation type="journal article" date="2020" name="Stud. Mycol.">
        <title>101 Dothideomycetes genomes: a test case for predicting lifestyles and emergence of pathogens.</title>
        <authorList>
            <person name="Haridas S."/>
            <person name="Albert R."/>
            <person name="Binder M."/>
            <person name="Bloem J."/>
            <person name="Labutti K."/>
            <person name="Salamov A."/>
            <person name="Andreopoulos B."/>
            <person name="Baker S."/>
            <person name="Barry K."/>
            <person name="Bills G."/>
            <person name="Bluhm B."/>
            <person name="Cannon C."/>
            <person name="Castanera R."/>
            <person name="Culley D."/>
            <person name="Daum C."/>
            <person name="Ezra D."/>
            <person name="Gonzalez J."/>
            <person name="Henrissat B."/>
            <person name="Kuo A."/>
            <person name="Liang C."/>
            <person name="Lipzen A."/>
            <person name="Lutzoni F."/>
            <person name="Magnuson J."/>
            <person name="Mondo S."/>
            <person name="Nolan M."/>
            <person name="Ohm R."/>
            <person name="Pangilinan J."/>
            <person name="Park H.-J."/>
            <person name="Ramirez L."/>
            <person name="Alfaro M."/>
            <person name="Sun H."/>
            <person name="Tritt A."/>
            <person name="Yoshinaga Y."/>
            <person name="Zwiers L.-H."/>
            <person name="Turgeon B."/>
            <person name="Goodwin S."/>
            <person name="Spatafora J."/>
            <person name="Crous P."/>
            <person name="Grigoriev I."/>
        </authorList>
    </citation>
    <scope>NUCLEOTIDE SEQUENCE</scope>
    <source>
        <strain evidence="2">CBS 207.26</strain>
    </source>
</reference>
<dbReference type="Pfam" id="PF00149">
    <property type="entry name" value="Metallophos"/>
    <property type="match status" value="1"/>
</dbReference>
<protein>
    <submittedName>
        <fullName evidence="2">Putative serine/threonine phosphatase</fullName>
    </submittedName>
</protein>
<dbReference type="Proteomes" id="UP000800200">
    <property type="component" value="Unassembled WGS sequence"/>
</dbReference>
<evidence type="ECO:0000259" key="1">
    <source>
        <dbReference type="PROSITE" id="PS00125"/>
    </source>
</evidence>
<name>A0A6A6EIP8_9PEZI</name>
<dbReference type="InterPro" id="IPR006186">
    <property type="entry name" value="Ser/Thr-sp_prot-phosphatase"/>
</dbReference>
<dbReference type="AlphaFoldDB" id="A0A6A6EIP8"/>
<dbReference type="OrthoDB" id="5593063at2759"/>
<dbReference type="Gene3D" id="3.60.21.10">
    <property type="match status" value="1"/>
</dbReference>
<dbReference type="GO" id="GO:0033192">
    <property type="term" value="F:calmodulin-dependent protein phosphatase activity"/>
    <property type="evidence" value="ECO:0007669"/>
    <property type="project" value="InterPro"/>
</dbReference>
<evidence type="ECO:0000313" key="2">
    <source>
        <dbReference type="EMBL" id="KAF2190975.1"/>
    </source>
</evidence>
<feature type="domain" description="Serine/threonine specific protein phosphatases" evidence="1">
    <location>
        <begin position="106"/>
        <end position="111"/>
    </location>
</feature>
<sequence>MNDGSQVSTLDGVCKAPWIIWTRTKLLRSEPNLLELDVPMTAHGGVHGQYYDLIRLFEVGRGPAKTRYPFLGDHVNRGYFSIEVNILCFVSLVAKKICYPNIFWSLRGNHECPCLT</sequence>
<dbReference type="InterPro" id="IPR029052">
    <property type="entry name" value="Metallo-depent_PP-like"/>
</dbReference>
<organism evidence="2 3">
    <name type="scientific">Zopfia rhizophila CBS 207.26</name>
    <dbReference type="NCBI Taxonomy" id="1314779"/>
    <lineage>
        <taxon>Eukaryota</taxon>
        <taxon>Fungi</taxon>
        <taxon>Dikarya</taxon>
        <taxon>Ascomycota</taxon>
        <taxon>Pezizomycotina</taxon>
        <taxon>Dothideomycetes</taxon>
        <taxon>Dothideomycetes incertae sedis</taxon>
        <taxon>Zopfiaceae</taxon>
        <taxon>Zopfia</taxon>
    </lineage>
</organism>
<proteinExistence type="predicted"/>
<gene>
    <name evidence="2" type="ORF">K469DRAFT_732504</name>
</gene>
<accession>A0A6A6EIP8</accession>
<dbReference type="PROSITE" id="PS00125">
    <property type="entry name" value="SER_THR_PHOSPHATASE"/>
    <property type="match status" value="1"/>
</dbReference>
<dbReference type="PRINTS" id="PR00114">
    <property type="entry name" value="STPHPHTASE"/>
</dbReference>
<dbReference type="InterPro" id="IPR043360">
    <property type="entry name" value="PP2B"/>
</dbReference>
<dbReference type="EMBL" id="ML994617">
    <property type="protein sequence ID" value="KAF2190975.1"/>
    <property type="molecule type" value="Genomic_DNA"/>
</dbReference>
<dbReference type="GO" id="GO:0097720">
    <property type="term" value="P:calcineurin-mediated signaling"/>
    <property type="evidence" value="ECO:0007669"/>
    <property type="project" value="InterPro"/>
</dbReference>
<dbReference type="InterPro" id="IPR004843">
    <property type="entry name" value="Calcineurin-like_PHP"/>
</dbReference>
<keyword evidence="3" id="KW-1185">Reference proteome</keyword>